<dbReference type="PANTHER" id="PTHR36569">
    <property type="match status" value="1"/>
</dbReference>
<dbReference type="InterPro" id="IPR019626">
    <property type="entry name" value="Stress-induced_KGG_rpt"/>
</dbReference>
<name>A0AA38XSI0_9EURO</name>
<feature type="region of interest" description="Disordered" evidence="1">
    <location>
        <begin position="170"/>
        <end position="245"/>
    </location>
</feature>
<feature type="chain" id="PRO_5041282067" evidence="2">
    <location>
        <begin position="22"/>
        <end position="245"/>
    </location>
</feature>
<evidence type="ECO:0000256" key="1">
    <source>
        <dbReference type="SAM" id="MobiDB-lite"/>
    </source>
</evidence>
<comment type="caution">
    <text evidence="3">The sequence shown here is derived from an EMBL/GenBank/DDBJ whole genome shotgun (WGS) entry which is preliminary data.</text>
</comment>
<dbReference type="Pfam" id="PF10685">
    <property type="entry name" value="KGG"/>
    <property type="match status" value="1"/>
</dbReference>
<protein>
    <submittedName>
        <fullName evidence="3">Uncharacterized protein</fullName>
    </submittedName>
</protein>
<keyword evidence="2" id="KW-0732">Signal</keyword>
<organism evidence="3">
    <name type="scientific">Knufia peltigerae</name>
    <dbReference type="NCBI Taxonomy" id="1002370"/>
    <lineage>
        <taxon>Eukaryota</taxon>
        <taxon>Fungi</taxon>
        <taxon>Dikarya</taxon>
        <taxon>Ascomycota</taxon>
        <taxon>Pezizomycotina</taxon>
        <taxon>Eurotiomycetes</taxon>
        <taxon>Chaetothyriomycetidae</taxon>
        <taxon>Chaetothyriales</taxon>
        <taxon>Trichomeriaceae</taxon>
        <taxon>Knufia</taxon>
    </lineage>
</organism>
<dbReference type="EMBL" id="JAPDRN010000128">
    <property type="protein sequence ID" value="KAJ9620033.1"/>
    <property type="molecule type" value="Genomic_DNA"/>
</dbReference>
<gene>
    <name evidence="3" type="ORF">H2204_012458</name>
</gene>
<evidence type="ECO:0000256" key="2">
    <source>
        <dbReference type="SAM" id="SignalP"/>
    </source>
</evidence>
<dbReference type="InterPro" id="IPR052590">
    <property type="entry name" value="Stress/Virulence-Domain"/>
</dbReference>
<evidence type="ECO:0000313" key="3">
    <source>
        <dbReference type="EMBL" id="KAJ9620033.1"/>
    </source>
</evidence>
<feature type="compositionally biased region" description="Low complexity" evidence="1">
    <location>
        <begin position="224"/>
        <end position="233"/>
    </location>
</feature>
<reference evidence="3" key="1">
    <citation type="submission" date="2022-10" db="EMBL/GenBank/DDBJ databases">
        <title>Culturing micro-colonial fungi from biological soil crusts in the Mojave desert and describing Neophaeococcomyces mojavensis, and introducing the new genera and species Taxawa tesnikishii.</title>
        <authorList>
            <person name="Kurbessoian T."/>
            <person name="Stajich J.E."/>
        </authorList>
    </citation>
    <scope>NUCLEOTIDE SEQUENCE</scope>
    <source>
        <strain evidence="3">TK_35</strain>
    </source>
</reference>
<dbReference type="AlphaFoldDB" id="A0AA38XSI0"/>
<feature type="signal peptide" evidence="2">
    <location>
        <begin position="1"/>
        <end position="21"/>
    </location>
</feature>
<accession>A0AA38XSI0</accession>
<sequence>MHLPRTLLAASLLCSAFSAPAAPLHYLTLINRAHAPITSLEVAASETDAFHTLALAGPIAGGGGQATVALRGTGCRVDLRVIFNDGRRALYSATDVCRGDRLVISALPARKCEFNAVNVHLPLPRDAEHEAVADGGIPVHIRRPAMANSRNGSSNRGFASMDEDKQRVIASKGGRAAHASGNAHQFSPDEARVAGRKGGEAISQDRQHMAAIGREGGHARHASARQQQHLQQQDMPGKPGNGQQG</sequence>
<dbReference type="PANTHER" id="PTHR36569:SF5">
    <property type="entry name" value="CONIDIATION-SPECIFIC PROTEIN 10 (EUROFUNG)"/>
    <property type="match status" value="1"/>
</dbReference>
<feature type="compositionally biased region" description="Basic and acidic residues" evidence="1">
    <location>
        <begin position="187"/>
        <end position="208"/>
    </location>
</feature>
<proteinExistence type="predicted"/>